<dbReference type="InterPro" id="IPR013783">
    <property type="entry name" value="Ig-like_fold"/>
</dbReference>
<evidence type="ECO:0000256" key="14">
    <source>
        <dbReference type="PIRNR" id="PIRNR006337"/>
    </source>
</evidence>
<name>G6XF08_9PROT</name>
<dbReference type="STRING" id="1088869.GMO_00730"/>
<dbReference type="UniPathway" id="UPA00299"/>
<dbReference type="AlphaFoldDB" id="G6XF08"/>
<evidence type="ECO:0000256" key="12">
    <source>
        <dbReference type="ARBA" id="ARBA00034013"/>
    </source>
</evidence>
<dbReference type="Pfam" id="PF11941">
    <property type="entry name" value="DUF3459"/>
    <property type="match status" value="1"/>
</dbReference>
<comment type="similarity">
    <text evidence="3 14">Belongs to the glycosyl hydrolase 13 family.</text>
</comment>
<feature type="domain" description="Glycosyl hydrolase family 13 catalytic" evidence="18">
    <location>
        <begin position="91"/>
        <end position="462"/>
    </location>
</feature>
<dbReference type="NCBIfam" id="TIGR02402">
    <property type="entry name" value="trehalose_TreZ"/>
    <property type="match status" value="1"/>
</dbReference>
<dbReference type="eggNOG" id="COG0296">
    <property type="taxonomic scope" value="Bacteria"/>
</dbReference>
<evidence type="ECO:0000256" key="5">
    <source>
        <dbReference type="ARBA" id="ARBA00015938"/>
    </source>
</evidence>
<dbReference type="GO" id="GO:0033942">
    <property type="term" value="F:4-alpha-D-(1-&gt;4)-alpha-D-glucanotrehalose trehalohydrolase activity"/>
    <property type="evidence" value="ECO:0007669"/>
    <property type="project" value="UniProtKB-EC"/>
</dbReference>
<evidence type="ECO:0000256" key="17">
    <source>
        <dbReference type="SAM" id="MobiDB-lite"/>
    </source>
</evidence>
<keyword evidence="6" id="KW-0963">Cytoplasm</keyword>
<evidence type="ECO:0000256" key="9">
    <source>
        <dbReference type="ARBA" id="ARBA00023295"/>
    </source>
</evidence>
<dbReference type="Proteomes" id="UP000004949">
    <property type="component" value="Unassembled WGS sequence"/>
</dbReference>
<comment type="catalytic activity">
    <reaction evidence="12 14">
        <text>hydrolysis of (1-&gt;4)-alpha-D-glucosidic linkage in 4-alpha-D-[(1-&gt;4)-alpha-D-glucanosyl]n trehalose to yield trehalose and (1-&gt;4)-alpha-D-glucan.</text>
        <dbReference type="EC" id="3.2.1.141"/>
    </reaction>
</comment>
<evidence type="ECO:0000256" key="4">
    <source>
        <dbReference type="ARBA" id="ARBA00012268"/>
    </source>
</evidence>
<dbReference type="OrthoDB" id="9800174at2"/>
<keyword evidence="8" id="KW-0119">Carbohydrate metabolism</keyword>
<evidence type="ECO:0000256" key="15">
    <source>
        <dbReference type="PIRSR" id="PIRSR006337-1"/>
    </source>
</evidence>
<keyword evidence="9 14" id="KW-0326">Glycosidase</keyword>
<feature type="active site" description="Proton donor" evidence="15">
    <location>
        <position position="291"/>
    </location>
</feature>
<dbReference type="Pfam" id="PF00128">
    <property type="entry name" value="Alpha-amylase"/>
    <property type="match status" value="1"/>
</dbReference>
<dbReference type="GO" id="GO:0005737">
    <property type="term" value="C:cytoplasm"/>
    <property type="evidence" value="ECO:0007669"/>
    <property type="project" value="UniProtKB-SubCell"/>
</dbReference>
<dbReference type="CDD" id="cd11325">
    <property type="entry name" value="AmyAc_GTHase"/>
    <property type="match status" value="1"/>
</dbReference>
<evidence type="ECO:0000256" key="7">
    <source>
        <dbReference type="ARBA" id="ARBA00022801"/>
    </source>
</evidence>
<dbReference type="InterPro" id="IPR017853">
    <property type="entry name" value="GH"/>
</dbReference>
<evidence type="ECO:0000256" key="6">
    <source>
        <dbReference type="ARBA" id="ARBA00022490"/>
    </source>
</evidence>
<dbReference type="SUPFAM" id="SSF51445">
    <property type="entry name" value="(Trans)glycosidases"/>
    <property type="match status" value="1"/>
</dbReference>
<evidence type="ECO:0000256" key="16">
    <source>
        <dbReference type="PIRSR" id="PIRSR006337-3"/>
    </source>
</evidence>
<dbReference type="GO" id="GO:0005992">
    <property type="term" value="P:trehalose biosynthetic process"/>
    <property type="evidence" value="ECO:0007669"/>
    <property type="project" value="UniProtKB-UniRule"/>
</dbReference>
<dbReference type="SUPFAM" id="SSF81296">
    <property type="entry name" value="E set domains"/>
    <property type="match status" value="1"/>
</dbReference>
<keyword evidence="20" id="KW-1185">Reference proteome</keyword>
<organism evidence="19 20">
    <name type="scientific">Gluconobacter morbifer G707</name>
    <dbReference type="NCBI Taxonomy" id="1088869"/>
    <lineage>
        <taxon>Bacteria</taxon>
        <taxon>Pseudomonadati</taxon>
        <taxon>Pseudomonadota</taxon>
        <taxon>Alphaproteobacteria</taxon>
        <taxon>Acetobacterales</taxon>
        <taxon>Acetobacteraceae</taxon>
        <taxon>Gluconobacter</taxon>
    </lineage>
</organism>
<dbReference type="InterPro" id="IPR006047">
    <property type="entry name" value="GH13_cat_dom"/>
</dbReference>
<evidence type="ECO:0000256" key="10">
    <source>
        <dbReference type="ARBA" id="ARBA00032057"/>
    </source>
</evidence>
<dbReference type="InterPro" id="IPR012768">
    <property type="entry name" value="Trehalose_TreZ"/>
</dbReference>
<dbReference type="EC" id="3.2.1.141" evidence="4 13"/>
<feature type="active site" description="Nucleophile" evidence="15">
    <location>
        <position position="258"/>
    </location>
</feature>
<reference evidence="19 20" key="1">
    <citation type="submission" date="2011-10" db="EMBL/GenBank/DDBJ databases">
        <title>Genome sequence of Gluconobacter morbifer G707, isolated from Drosophila gut.</title>
        <authorList>
            <person name="Lee W.-J."/>
            <person name="Kim E.-K."/>
        </authorList>
    </citation>
    <scope>NUCLEOTIDE SEQUENCE [LARGE SCALE GENOMIC DNA]</scope>
    <source>
        <strain evidence="19 20">G707</strain>
    </source>
</reference>
<feature type="site" description="Transition state stabilizer" evidence="16">
    <location>
        <position position="381"/>
    </location>
</feature>
<dbReference type="EMBL" id="AGQV01000001">
    <property type="protein sequence ID" value="EHH68766.1"/>
    <property type="molecule type" value="Genomic_DNA"/>
</dbReference>
<dbReference type="InterPro" id="IPR022567">
    <property type="entry name" value="DUF3459"/>
</dbReference>
<comment type="caution">
    <text evidence="19">The sequence shown here is derived from an EMBL/GenBank/DDBJ whole genome shotgun (WGS) entry which is preliminary data.</text>
</comment>
<evidence type="ECO:0000256" key="3">
    <source>
        <dbReference type="ARBA" id="ARBA00008061"/>
    </source>
</evidence>
<evidence type="ECO:0000256" key="11">
    <source>
        <dbReference type="ARBA" id="ARBA00033284"/>
    </source>
</evidence>
<dbReference type="Gene3D" id="2.60.40.10">
    <property type="entry name" value="Immunoglobulins"/>
    <property type="match status" value="1"/>
</dbReference>
<sequence length="585" mass="65954">MASFRFENRSGAELLAPDRTRFSFWAPACETVLLEVEGLPPVTMEQQDDGFFTAEATCGAGTRYRYRIREGFSVPDPASRYQPEGVHGPSEIIDPEFYQWKQPDWKGRPWEDTVVYEVHLGLEGGFEGMVERLGELVDLGITAIEIMPVNTFGGNWNWGYDGVLIYAPTTPYGRPSLLKAFIDHAHSLGLMVFLDVVYNHFGPDGNYLPEYAEAMFDPDSRTVWGEGIDFKNPIVADFFLDNALYWLMEYRFDGLRIDAAWAITDRNWFAKLLQRIDHHKEPGRHIHLILENENNDSGLLADGYDGQWDEDWHHAVTVLLSGETNGYFAAFQHNTIGLLRRVLAEGFAWQGEYFAPAEKMRGSPSGALPPTKFVTFLQNHDQIGNRPDGARMITFTDPDCFHAAFALLLLSPMTPMLFMGEEWGSTTPFYFFCNFHGELAQTVREGREEQFRKYSNITDPAALAALPDPNDPKTYAASRPDRAERDTPRGRKWLGRTKELLSIRHDRITPHLKGAKSAGAEVLSERAVLAQWTLANGTLLSVAINFGDETLPIAEPTSILYETVPDRVTGTLPPRSFMAGLDRPI</sequence>
<evidence type="ECO:0000256" key="8">
    <source>
        <dbReference type="ARBA" id="ARBA00023277"/>
    </source>
</evidence>
<dbReference type="PANTHER" id="PTHR43651:SF11">
    <property type="entry name" value="MALTO-OLIGOSYLTREHALOSE TREHALOHYDROLASE"/>
    <property type="match status" value="1"/>
</dbReference>
<dbReference type="PANTHER" id="PTHR43651">
    <property type="entry name" value="1,4-ALPHA-GLUCAN-BRANCHING ENZYME"/>
    <property type="match status" value="1"/>
</dbReference>
<accession>G6XF08</accession>
<keyword evidence="7 14" id="KW-0378">Hydrolase</keyword>
<dbReference type="Gene3D" id="3.20.20.80">
    <property type="entry name" value="Glycosidases"/>
    <property type="match status" value="1"/>
</dbReference>
<dbReference type="InterPro" id="IPR014756">
    <property type="entry name" value="Ig_E-set"/>
</dbReference>
<proteinExistence type="inferred from homology"/>
<gene>
    <name evidence="19" type="ORF">GMO_00730</name>
</gene>
<comment type="subcellular location">
    <subcellularLocation>
        <location evidence="1 15">Cytoplasm</location>
    </subcellularLocation>
</comment>
<comment type="pathway">
    <text evidence="2 14">Glycan biosynthesis; trehalose biosynthesis.</text>
</comment>
<evidence type="ECO:0000256" key="13">
    <source>
        <dbReference type="NCBIfam" id="TIGR02402"/>
    </source>
</evidence>
<dbReference type="RefSeq" id="WP_008850224.1">
    <property type="nucleotide sequence ID" value="NZ_AGQV01000001.1"/>
</dbReference>
<evidence type="ECO:0000256" key="2">
    <source>
        <dbReference type="ARBA" id="ARBA00005199"/>
    </source>
</evidence>
<evidence type="ECO:0000256" key="1">
    <source>
        <dbReference type="ARBA" id="ARBA00004496"/>
    </source>
</evidence>
<feature type="compositionally biased region" description="Basic and acidic residues" evidence="17">
    <location>
        <begin position="479"/>
        <end position="489"/>
    </location>
</feature>
<dbReference type="PIRSF" id="PIRSF006337">
    <property type="entry name" value="Trehalose_TreZ"/>
    <property type="match status" value="1"/>
</dbReference>
<protein>
    <recommendedName>
        <fullName evidence="5 13">Malto-oligosyltrehalose trehalohydrolase</fullName>
        <shortName evidence="14">MTHase</shortName>
        <ecNumber evidence="4 13">3.2.1.141</ecNumber>
    </recommendedName>
    <alternativeName>
        <fullName evidence="11 14">4-alpha-D-((1-&gt;4)-alpha-D-glucano)trehalose trehalohydrolase</fullName>
    </alternativeName>
    <alternativeName>
        <fullName evidence="10 14">Maltooligosyl trehalose trehalohydrolase</fullName>
    </alternativeName>
</protein>
<dbReference type="InterPro" id="IPR044901">
    <property type="entry name" value="Trehalose_TreZ_E-set_sf"/>
</dbReference>
<evidence type="ECO:0000313" key="19">
    <source>
        <dbReference type="EMBL" id="EHH68766.1"/>
    </source>
</evidence>
<feature type="region of interest" description="Disordered" evidence="17">
    <location>
        <begin position="462"/>
        <end position="491"/>
    </location>
</feature>
<dbReference type="Gene3D" id="1.10.10.760">
    <property type="entry name" value="E-set domains of sugar-utilizing enzymes"/>
    <property type="match status" value="1"/>
</dbReference>
<dbReference type="PATRIC" id="fig|1088869.3.peg.72"/>
<evidence type="ECO:0000313" key="20">
    <source>
        <dbReference type="Proteomes" id="UP000004949"/>
    </source>
</evidence>
<dbReference type="SMART" id="SM00642">
    <property type="entry name" value="Aamy"/>
    <property type="match status" value="1"/>
</dbReference>
<dbReference type="CDD" id="cd02853">
    <property type="entry name" value="E_set_MTHase_like_N"/>
    <property type="match status" value="1"/>
</dbReference>
<evidence type="ECO:0000259" key="18">
    <source>
        <dbReference type="SMART" id="SM00642"/>
    </source>
</evidence>